<dbReference type="InterPro" id="IPR009061">
    <property type="entry name" value="DNA-bd_dom_put_sf"/>
</dbReference>
<sequence length="99" mass="11710">MEIITFDKEAYDRLVETLKTFNEIANSLCLQYGLLDEPAWIDSQEVCQRLRISKRTLQTYRNQGIIPFSVIRGKAYYKIEDVREVMDNGYTRKGKNIKR</sequence>
<dbReference type="SUPFAM" id="SSF46955">
    <property type="entry name" value="Putative DNA-binding domain"/>
    <property type="match status" value="1"/>
</dbReference>
<evidence type="ECO:0000313" key="3">
    <source>
        <dbReference type="Proteomes" id="UP000646484"/>
    </source>
</evidence>
<comment type="caution">
    <text evidence="2">The sequence shown here is derived from an EMBL/GenBank/DDBJ whole genome shotgun (WGS) entry which is preliminary data.</text>
</comment>
<dbReference type="EMBL" id="JACOOH010000002">
    <property type="protein sequence ID" value="MBC5620296.1"/>
    <property type="molecule type" value="Genomic_DNA"/>
</dbReference>
<name>A0ABR7CX85_9BACT</name>
<keyword evidence="3" id="KW-1185">Reference proteome</keyword>
<organism evidence="2 3">
    <name type="scientific">Butyricimonas hominis</name>
    <dbReference type="NCBI Taxonomy" id="2763032"/>
    <lineage>
        <taxon>Bacteria</taxon>
        <taxon>Pseudomonadati</taxon>
        <taxon>Bacteroidota</taxon>
        <taxon>Bacteroidia</taxon>
        <taxon>Bacteroidales</taxon>
        <taxon>Odoribacteraceae</taxon>
        <taxon>Butyricimonas</taxon>
    </lineage>
</organism>
<dbReference type="PANTHER" id="PTHR34585">
    <property type="match status" value="1"/>
</dbReference>
<evidence type="ECO:0000313" key="2">
    <source>
        <dbReference type="EMBL" id="MBC5620296.1"/>
    </source>
</evidence>
<feature type="domain" description="Helix-turn-helix" evidence="1">
    <location>
        <begin position="40"/>
        <end position="88"/>
    </location>
</feature>
<proteinExistence type="predicted"/>
<dbReference type="RefSeq" id="WP_186975109.1">
    <property type="nucleotide sequence ID" value="NZ_JACOOH010000002.1"/>
</dbReference>
<dbReference type="Pfam" id="PF12728">
    <property type="entry name" value="HTH_17"/>
    <property type="match status" value="1"/>
</dbReference>
<evidence type="ECO:0000259" key="1">
    <source>
        <dbReference type="Pfam" id="PF12728"/>
    </source>
</evidence>
<gene>
    <name evidence="2" type="ORF">H8S64_04205</name>
</gene>
<dbReference type="PANTHER" id="PTHR34585:SF22">
    <property type="entry name" value="HELIX-TURN-HELIX DOMAIN-CONTAINING PROTEIN"/>
    <property type="match status" value="1"/>
</dbReference>
<dbReference type="Proteomes" id="UP000646484">
    <property type="component" value="Unassembled WGS sequence"/>
</dbReference>
<dbReference type="InterPro" id="IPR041657">
    <property type="entry name" value="HTH_17"/>
</dbReference>
<reference evidence="2 3" key="1">
    <citation type="submission" date="2020-08" db="EMBL/GenBank/DDBJ databases">
        <title>Genome public.</title>
        <authorList>
            <person name="Liu C."/>
            <person name="Sun Q."/>
        </authorList>
    </citation>
    <scope>NUCLEOTIDE SEQUENCE [LARGE SCALE GENOMIC DNA]</scope>
    <source>
        <strain evidence="2 3">NSJ-56</strain>
    </source>
</reference>
<accession>A0ABR7CX85</accession>
<protein>
    <submittedName>
        <fullName evidence="2">Helix-turn-helix domain-containing protein</fullName>
    </submittedName>
</protein>